<evidence type="ECO:0000259" key="7">
    <source>
        <dbReference type="Pfam" id="PF00482"/>
    </source>
</evidence>
<protein>
    <submittedName>
        <fullName evidence="8">Putative type II secretion system F domain protein</fullName>
    </submittedName>
</protein>
<feature type="transmembrane region" description="Helical" evidence="6">
    <location>
        <begin position="239"/>
        <end position="264"/>
    </location>
</feature>
<gene>
    <name evidence="8" type="ORF">NADRNF5_1045</name>
</gene>
<dbReference type="GO" id="GO:0005886">
    <property type="term" value="C:plasma membrane"/>
    <property type="evidence" value="ECO:0007669"/>
    <property type="project" value="UniProtKB-SubCell"/>
</dbReference>
<feature type="transmembrane region" description="Helical" evidence="6">
    <location>
        <begin position="276"/>
        <end position="297"/>
    </location>
</feature>
<dbReference type="RefSeq" id="WP_048116052.1">
    <property type="nucleotide sequence ID" value="NZ_CP167059.1"/>
</dbReference>
<evidence type="ECO:0000256" key="5">
    <source>
        <dbReference type="ARBA" id="ARBA00023136"/>
    </source>
</evidence>
<accession>A0A0D5C1W5</accession>
<keyword evidence="4 6" id="KW-1133">Transmembrane helix</keyword>
<dbReference type="KEGG" id="nin:NADRNF5_1045"/>
<feature type="domain" description="Type II secretion system protein GspF" evidence="7">
    <location>
        <begin position="132"/>
        <end position="260"/>
    </location>
</feature>
<dbReference type="STRING" id="1580092.NADRNF5_1045"/>
<dbReference type="PANTHER" id="PTHR35402:SF1">
    <property type="entry name" value="TYPE II SECRETION SYSTEM PROTEIN GSPF DOMAIN-CONTAINING PROTEIN"/>
    <property type="match status" value="1"/>
</dbReference>
<feature type="transmembrane region" description="Helical" evidence="6">
    <location>
        <begin position="92"/>
        <end position="113"/>
    </location>
</feature>
<dbReference type="Proteomes" id="UP000032408">
    <property type="component" value="Chromosome"/>
</dbReference>
<comment type="subcellular location">
    <subcellularLocation>
        <location evidence="1">Cell membrane</location>
        <topology evidence="1">Multi-pass membrane protein</topology>
    </subcellularLocation>
</comment>
<evidence type="ECO:0000256" key="1">
    <source>
        <dbReference type="ARBA" id="ARBA00004651"/>
    </source>
</evidence>
<sequence length="306" mass="33805">MNVMGKKQKKNDEESVGQIHVYSYKLLNEHVKFLHPKLKSLDKSIKQAMMPIPFEVYVSSMVFFSLIAGICGAVFALIVAQFINIQPASLSILLPVLAGFMLFGITFGILQVIPKIRVTNRSSKLVEEIPHFIGYMSTLATSGLTLEGIFKAIAKEETEEDIVKDARFIVRNIDILGMDLISAIKDLIHRTPTGPYSELLEGAVVTVQSGGDLKEYFNATAKVQLEEKKMLMQKTTESLGSVAEIYTILLIVFPLLAVIMLSIMGIMSPSLAGFDLITLMNILTFAVIPLSGVLMLVMMDTMVPKR</sequence>
<organism evidence="8 9">
    <name type="scientific">Nitrosopumilus adriaticus</name>
    <dbReference type="NCBI Taxonomy" id="1580092"/>
    <lineage>
        <taxon>Archaea</taxon>
        <taxon>Nitrososphaerota</taxon>
        <taxon>Nitrososphaeria</taxon>
        <taxon>Nitrosopumilales</taxon>
        <taxon>Nitrosopumilaceae</taxon>
        <taxon>Nitrosopumilus</taxon>
    </lineage>
</organism>
<dbReference type="InterPro" id="IPR018076">
    <property type="entry name" value="T2SS_GspF_dom"/>
</dbReference>
<evidence type="ECO:0000313" key="9">
    <source>
        <dbReference type="Proteomes" id="UP000032408"/>
    </source>
</evidence>
<dbReference type="InterPro" id="IPR056569">
    <property type="entry name" value="ArlJ-like"/>
</dbReference>
<evidence type="ECO:0000256" key="2">
    <source>
        <dbReference type="ARBA" id="ARBA00022475"/>
    </source>
</evidence>
<dbReference type="PANTHER" id="PTHR35402">
    <property type="entry name" value="INTEGRAL MEMBRANE PROTEIN-RELATED"/>
    <property type="match status" value="1"/>
</dbReference>
<evidence type="ECO:0000256" key="6">
    <source>
        <dbReference type="SAM" id="Phobius"/>
    </source>
</evidence>
<dbReference type="EMBL" id="CP011070">
    <property type="protein sequence ID" value="AJW70736.1"/>
    <property type="molecule type" value="Genomic_DNA"/>
</dbReference>
<dbReference type="Pfam" id="PF00482">
    <property type="entry name" value="T2SSF"/>
    <property type="match status" value="1"/>
</dbReference>
<name>A0A0D5C1W5_9ARCH</name>
<evidence type="ECO:0000256" key="4">
    <source>
        <dbReference type="ARBA" id="ARBA00022989"/>
    </source>
</evidence>
<dbReference type="OrthoDB" id="12374at2157"/>
<evidence type="ECO:0000313" key="8">
    <source>
        <dbReference type="EMBL" id="AJW70736.1"/>
    </source>
</evidence>
<dbReference type="AlphaFoldDB" id="A0A0D5C1W5"/>
<keyword evidence="3 6" id="KW-0812">Transmembrane</keyword>
<dbReference type="HOGENOM" id="CLU_910963_0_0_2"/>
<reference evidence="8 9" key="2">
    <citation type="journal article" date="2016" name="ISME J.">
        <title>Physiological and genomic characterization of two novel marine thaumarchaeal strains indicates niche differentiation.</title>
        <authorList>
            <person name="Bayer B."/>
            <person name="Vojvoda J."/>
            <person name="Offre P."/>
            <person name="Alves R.J."/>
            <person name="Elisabeth N.H."/>
            <person name="Garcia J.A."/>
            <person name="Volland J.M."/>
            <person name="Srivastava A."/>
            <person name="Schleper C."/>
            <person name="Herndl G.J."/>
        </authorList>
    </citation>
    <scope>NUCLEOTIDE SEQUENCE [LARGE SCALE GENOMIC DNA]</scope>
    <source>
        <strain evidence="8 9">NF5</strain>
    </source>
</reference>
<feature type="transmembrane region" description="Helical" evidence="6">
    <location>
        <begin position="56"/>
        <end position="80"/>
    </location>
</feature>
<evidence type="ECO:0000256" key="3">
    <source>
        <dbReference type="ARBA" id="ARBA00022692"/>
    </source>
</evidence>
<keyword evidence="9" id="KW-1185">Reference proteome</keyword>
<proteinExistence type="predicted"/>
<keyword evidence="5 6" id="KW-0472">Membrane</keyword>
<keyword evidence="2" id="KW-1003">Cell membrane</keyword>
<reference evidence="9" key="1">
    <citation type="submission" date="2015-03" db="EMBL/GenBank/DDBJ databases">
        <title>Characterization of two novel Thaumarchaeota isolated from the Northern Adriatic Sea.</title>
        <authorList>
            <person name="Bayer B."/>
            <person name="Vojvoda J."/>
            <person name="Offre P."/>
            <person name="Srivastava A."/>
            <person name="Elisabeth N."/>
            <person name="Garcia J.A.L."/>
            <person name="Schleper C."/>
            <person name="Herndl G.J."/>
        </authorList>
    </citation>
    <scope>NUCLEOTIDE SEQUENCE [LARGE SCALE GENOMIC DNA]</scope>
    <source>
        <strain evidence="9">NF5</strain>
    </source>
</reference>